<dbReference type="Pfam" id="PF00056">
    <property type="entry name" value="Ldh_1_N"/>
    <property type="match status" value="1"/>
</dbReference>
<evidence type="ECO:0000256" key="8">
    <source>
        <dbReference type="ARBA" id="ARBA00049258"/>
    </source>
</evidence>
<dbReference type="InterPro" id="IPR011304">
    <property type="entry name" value="L-lactate_DH"/>
</dbReference>
<dbReference type="InterPro" id="IPR001236">
    <property type="entry name" value="Lactate/malate_DH_N"/>
</dbReference>
<dbReference type="PANTHER" id="PTHR43128:SF16">
    <property type="entry name" value="L-LACTATE DEHYDROGENASE"/>
    <property type="match status" value="1"/>
</dbReference>
<comment type="caution">
    <text evidence="14">The sequence shown here is derived from an EMBL/GenBank/DDBJ whole genome shotgun (WGS) entry which is preliminary data.</text>
</comment>
<feature type="domain" description="Lactate/malate dehydrogenase C-terminal" evidence="13">
    <location>
        <begin position="142"/>
        <end position="310"/>
    </location>
</feature>
<dbReference type="Proteomes" id="UP000824107">
    <property type="component" value="Unassembled WGS sequence"/>
</dbReference>
<feature type="binding site" evidence="9">
    <location>
        <position position="62"/>
    </location>
    <ligand>
        <name>NAD(+)</name>
        <dbReference type="ChEBI" id="CHEBI:57540"/>
    </ligand>
</feature>
<feature type="binding site" evidence="9">
    <location>
        <position position="227"/>
    </location>
    <ligand>
        <name>substrate</name>
    </ligand>
</feature>
<comment type="catalytic activity">
    <reaction evidence="8 9">
        <text>(S)-lactate + NAD(+) = pyruvate + NADH + H(+)</text>
        <dbReference type="Rhea" id="RHEA:23444"/>
        <dbReference type="ChEBI" id="CHEBI:15361"/>
        <dbReference type="ChEBI" id="CHEBI:15378"/>
        <dbReference type="ChEBI" id="CHEBI:16651"/>
        <dbReference type="ChEBI" id="CHEBI:57540"/>
        <dbReference type="ChEBI" id="CHEBI:57945"/>
        <dbReference type="EC" id="1.1.1.27"/>
    </reaction>
</comment>
<dbReference type="CDD" id="cd05292">
    <property type="entry name" value="LDH_2"/>
    <property type="match status" value="1"/>
</dbReference>
<gene>
    <name evidence="9" type="primary">ldh</name>
    <name evidence="14" type="ORF">IAD20_03355</name>
</gene>
<dbReference type="PANTHER" id="PTHR43128">
    <property type="entry name" value="L-2-HYDROXYCARBOXYLATE DEHYDROGENASE (NAD(P)(+))"/>
    <property type="match status" value="1"/>
</dbReference>
<feature type="binding site" evidence="9">
    <location>
        <position position="79"/>
    </location>
    <ligand>
        <name>substrate</name>
    </ligand>
</feature>
<dbReference type="AlphaFoldDB" id="A0A9D1M3R9"/>
<feature type="binding site" evidence="9">
    <location>
        <begin position="76"/>
        <end position="77"/>
    </location>
    <ligand>
        <name>NAD(+)</name>
        <dbReference type="ChEBI" id="CHEBI:57540"/>
    </ligand>
</feature>
<comment type="subunit">
    <text evidence="9">Homotetramer.</text>
</comment>
<reference evidence="14" key="1">
    <citation type="submission" date="2020-10" db="EMBL/GenBank/DDBJ databases">
        <authorList>
            <person name="Gilroy R."/>
        </authorList>
    </citation>
    <scope>NUCLEOTIDE SEQUENCE</scope>
    <source>
        <strain evidence="14">ChiW3-316</strain>
    </source>
</reference>
<evidence type="ECO:0000259" key="12">
    <source>
        <dbReference type="Pfam" id="PF00056"/>
    </source>
</evidence>
<feature type="binding site" evidence="9">
    <location>
        <position position="140"/>
    </location>
    <ligand>
        <name>NAD(+)</name>
        <dbReference type="ChEBI" id="CHEBI:57540"/>
    </ligand>
</feature>
<comment type="function">
    <text evidence="9">Catalyzes the conversion of lactate to pyruvate.</text>
</comment>
<keyword evidence="9" id="KW-0963">Cytoplasm</keyword>
<keyword evidence="7 9" id="KW-0520">NAD</keyword>
<name>A0A9D1M3R9_9PROT</name>
<feature type="binding site" evidence="9">
    <location>
        <position position="11"/>
    </location>
    <ligand>
        <name>NAD(+)</name>
        <dbReference type="ChEBI" id="CHEBI:57540"/>
    </ligand>
</feature>
<dbReference type="SUPFAM" id="SSF51735">
    <property type="entry name" value="NAD(P)-binding Rossmann-fold domains"/>
    <property type="match status" value="1"/>
</dbReference>
<dbReference type="InterPro" id="IPR015955">
    <property type="entry name" value="Lactate_DH/Glyco_Ohase_4_C"/>
</dbReference>
<dbReference type="GO" id="GO:0006089">
    <property type="term" value="P:lactate metabolic process"/>
    <property type="evidence" value="ECO:0007669"/>
    <property type="project" value="TreeGrafter"/>
</dbReference>
<dbReference type="EMBL" id="DVNC01000023">
    <property type="protein sequence ID" value="HIU53099.1"/>
    <property type="molecule type" value="Genomic_DNA"/>
</dbReference>
<evidence type="ECO:0000256" key="10">
    <source>
        <dbReference type="PIRSR" id="PIRSR000102-1"/>
    </source>
</evidence>
<feature type="modified residue" description="Phosphotyrosine" evidence="9">
    <location>
        <position position="218"/>
    </location>
</feature>
<accession>A0A9D1M3R9</accession>
<feature type="binding site" evidence="9">
    <location>
        <position position="165"/>
    </location>
    <ligand>
        <name>beta-D-fructose 1,6-bisphosphate</name>
        <dbReference type="ChEBI" id="CHEBI:32966"/>
        <note>allosteric activator</note>
    </ligand>
</feature>
<dbReference type="InterPro" id="IPR036291">
    <property type="entry name" value="NAD(P)-bd_dom_sf"/>
</dbReference>
<evidence type="ECO:0000256" key="2">
    <source>
        <dbReference type="ARBA" id="ARBA00004843"/>
    </source>
</evidence>
<dbReference type="FunFam" id="3.40.50.720:FF:000018">
    <property type="entry name" value="Malate dehydrogenase"/>
    <property type="match status" value="1"/>
</dbReference>
<proteinExistence type="inferred from homology"/>
<evidence type="ECO:0000256" key="1">
    <source>
        <dbReference type="ARBA" id="ARBA00003966"/>
    </source>
</evidence>
<comment type="pathway">
    <text evidence="2 9">Fermentation; pyruvate fermentation to lactate; (S)-lactate from pyruvate: step 1/1.</text>
</comment>
<sequence length="315" mass="33547">MKVGIIGAGSVGSTTAFALIMRGVARKVVLIDANEKKAQAEAMDIAHATPFAYANKVKAGTYEDLKGCEIVIVTAGANQKPGETRIDLLGRNVKIFESIIPQIAQAAPDTTLIITSNPADIMTEVALKLSGFPKERVIGSGTVLDTARFRTLLGYHLGVSPQSIHANVIGEHGDSEVLVWSAGDAGTVSLDKLAEEFGKPFTPEVKAQIDDCVRNAAYKIIDGKGATFYGIAGALCRICSAISNNEYAILNVSTHHDDVEGIKNVCLSLPTVLGKRGVHNVVTPVLNDEERKQLADSAKVMKEYSDKALEMISVK</sequence>
<keyword evidence="9" id="KW-0597">Phosphoprotein</keyword>
<dbReference type="InterPro" id="IPR018177">
    <property type="entry name" value="L-lactate_DH_AS"/>
</dbReference>
<dbReference type="Gene3D" id="3.40.50.720">
    <property type="entry name" value="NAD(P)-binding Rossmann-like Domain"/>
    <property type="match status" value="1"/>
</dbReference>
<feature type="binding site" evidence="11">
    <location>
        <position position="92"/>
    </location>
    <ligand>
        <name>NAD(+)</name>
        <dbReference type="ChEBI" id="CHEBI:57540"/>
    </ligand>
</feature>
<feature type="binding site" evidence="9">
    <location>
        <position position="37"/>
    </location>
    <ligand>
        <name>NAD(+)</name>
        <dbReference type="ChEBI" id="CHEBI:57540"/>
    </ligand>
</feature>
<feature type="binding site" evidence="11">
    <location>
        <begin position="7"/>
        <end position="12"/>
    </location>
    <ligand>
        <name>NAD(+)</name>
        <dbReference type="ChEBI" id="CHEBI:57540"/>
    </ligand>
</feature>
<protein>
    <recommendedName>
        <fullName evidence="4 9">L-lactate dehydrogenase</fullName>
        <shortName evidence="9">L-LDH</shortName>
        <ecNumber evidence="4 9">1.1.1.27</ecNumber>
    </recommendedName>
</protein>
<keyword evidence="6 9" id="KW-0560">Oxidoreductase</keyword>
<dbReference type="SUPFAM" id="SSF56327">
    <property type="entry name" value="LDH C-terminal domain-like"/>
    <property type="match status" value="1"/>
</dbReference>
<feature type="binding site" evidence="9">
    <location>
        <begin position="145"/>
        <end position="148"/>
    </location>
    <ligand>
        <name>substrate</name>
    </ligand>
</feature>
<evidence type="ECO:0000256" key="5">
    <source>
        <dbReference type="ARBA" id="ARBA00022532"/>
    </source>
</evidence>
<reference evidence="14" key="2">
    <citation type="journal article" date="2021" name="PeerJ">
        <title>Extensive microbial diversity within the chicken gut microbiome revealed by metagenomics and culture.</title>
        <authorList>
            <person name="Gilroy R."/>
            <person name="Ravi A."/>
            <person name="Getino M."/>
            <person name="Pursley I."/>
            <person name="Horton D.L."/>
            <person name="Alikhan N.F."/>
            <person name="Baker D."/>
            <person name="Gharbi K."/>
            <person name="Hall N."/>
            <person name="Watson M."/>
            <person name="Adriaenssens E.M."/>
            <person name="Foster-Nyarko E."/>
            <person name="Jarju S."/>
            <person name="Secka A."/>
            <person name="Antonio M."/>
            <person name="Oren A."/>
            <person name="Chaudhuri R.R."/>
            <person name="La Ragione R."/>
            <person name="Hildebrand F."/>
            <person name="Pallen M.J."/>
        </authorList>
    </citation>
    <scope>NUCLEOTIDE SEQUENCE</scope>
    <source>
        <strain evidence="14">ChiW3-316</strain>
    </source>
</reference>
<evidence type="ECO:0000313" key="14">
    <source>
        <dbReference type="EMBL" id="HIU53099.1"/>
    </source>
</evidence>
<feature type="binding site" evidence="9">
    <location>
        <position position="98"/>
    </location>
    <ligand>
        <name>NAD(+)</name>
        <dbReference type="ChEBI" id="CHEBI:57540"/>
    </ligand>
</feature>
<dbReference type="GO" id="GO:0006096">
    <property type="term" value="P:glycolytic process"/>
    <property type="evidence" value="ECO:0007669"/>
    <property type="project" value="UniProtKB-UniRule"/>
</dbReference>
<comment type="similarity">
    <text evidence="3 9">Belongs to the LDH/MDH superfamily. LDH family.</text>
</comment>
<dbReference type="HAMAP" id="MF_00488">
    <property type="entry name" value="Lactate_dehydrog"/>
    <property type="match status" value="1"/>
</dbReference>
<comment type="subcellular location">
    <subcellularLocation>
        <location evidence="9">Cytoplasm</location>
    </subcellularLocation>
</comment>
<feature type="binding site" evidence="9 11">
    <location>
        <position position="32"/>
    </location>
    <ligand>
        <name>NAD(+)</name>
        <dbReference type="ChEBI" id="CHEBI:57540"/>
    </ligand>
</feature>
<dbReference type="PIRSF" id="PIRSF000102">
    <property type="entry name" value="Lac_mal_DH"/>
    <property type="match status" value="1"/>
</dbReference>
<dbReference type="PRINTS" id="PR00086">
    <property type="entry name" value="LLDHDRGNASE"/>
</dbReference>
<organism evidence="14 15">
    <name type="scientific">Candidatus Scatocola faecipullorum</name>
    <dbReference type="NCBI Taxonomy" id="2840917"/>
    <lineage>
        <taxon>Bacteria</taxon>
        <taxon>Pseudomonadati</taxon>
        <taxon>Pseudomonadota</taxon>
        <taxon>Alphaproteobacteria</taxon>
        <taxon>Rhodospirillales</taxon>
        <taxon>Rhodospirillaceae</taxon>
        <taxon>Rhodospirillaceae incertae sedis</taxon>
        <taxon>Candidatus Scatocola</taxon>
    </lineage>
</organism>
<evidence type="ECO:0000256" key="6">
    <source>
        <dbReference type="ARBA" id="ARBA00023002"/>
    </source>
</evidence>
<feature type="binding site" evidence="9">
    <location>
        <position position="150"/>
    </location>
    <ligand>
        <name>beta-D-fructose 1,6-bisphosphate</name>
        <dbReference type="ChEBI" id="CHEBI:32966"/>
        <note>allosteric activator</note>
    </ligand>
</feature>
<evidence type="ECO:0000256" key="3">
    <source>
        <dbReference type="ARBA" id="ARBA00006054"/>
    </source>
</evidence>
<evidence type="ECO:0000256" key="7">
    <source>
        <dbReference type="ARBA" id="ARBA00023027"/>
    </source>
</evidence>
<comment type="caution">
    <text evidence="9">Lacks conserved residue(s) required for the propagation of feature annotation.</text>
</comment>
<evidence type="ECO:0000256" key="4">
    <source>
        <dbReference type="ARBA" id="ARBA00012967"/>
    </source>
</evidence>
<feature type="domain" description="Lactate/malate dehydrogenase N-terminal" evidence="12">
    <location>
        <begin position="1"/>
        <end position="139"/>
    </location>
</feature>
<dbReference type="GO" id="GO:0004459">
    <property type="term" value="F:L-lactate dehydrogenase (NAD+) activity"/>
    <property type="evidence" value="ECO:0007669"/>
    <property type="project" value="UniProtKB-UniRule"/>
</dbReference>
<evidence type="ECO:0000313" key="15">
    <source>
        <dbReference type="Proteomes" id="UP000824107"/>
    </source>
</evidence>
<feature type="active site" description="Proton acceptor" evidence="9 10">
    <location>
        <position position="172"/>
    </location>
</feature>
<evidence type="ECO:0000256" key="11">
    <source>
        <dbReference type="PIRSR" id="PIRSR000102-3"/>
    </source>
</evidence>
<dbReference type="EC" id="1.1.1.27" evidence="4 9"/>
<dbReference type="Gene3D" id="3.90.110.10">
    <property type="entry name" value="Lactate dehydrogenase/glycoside hydrolase, family 4, C-terminal"/>
    <property type="match status" value="1"/>
</dbReference>
<dbReference type="GO" id="GO:0005737">
    <property type="term" value="C:cytoplasm"/>
    <property type="evidence" value="ECO:0007669"/>
    <property type="project" value="UniProtKB-SubCell"/>
</dbReference>
<dbReference type="InterPro" id="IPR022383">
    <property type="entry name" value="Lactate/malate_DH_C"/>
</dbReference>
<dbReference type="Pfam" id="PF02866">
    <property type="entry name" value="Ldh_1_C"/>
    <property type="match status" value="1"/>
</dbReference>
<dbReference type="PROSITE" id="PS00064">
    <property type="entry name" value="L_LDH"/>
    <property type="match status" value="1"/>
</dbReference>
<keyword evidence="9" id="KW-0021">Allosteric enzyme</keyword>
<keyword evidence="5" id="KW-0816">Tricarboxylic acid cycle</keyword>
<dbReference type="NCBIfam" id="TIGR01771">
    <property type="entry name" value="L-LDH-NAD"/>
    <property type="match status" value="1"/>
</dbReference>
<dbReference type="NCBIfam" id="NF000824">
    <property type="entry name" value="PRK00066.1"/>
    <property type="match status" value="1"/>
</dbReference>
<evidence type="ECO:0000256" key="9">
    <source>
        <dbReference type="HAMAP-Rule" id="MF_00488"/>
    </source>
</evidence>
<feature type="binding site" evidence="9">
    <location>
        <begin position="117"/>
        <end position="120"/>
    </location>
    <ligand>
        <name>substrate</name>
    </ligand>
</feature>
<evidence type="ECO:0000259" key="13">
    <source>
        <dbReference type="Pfam" id="PF02866"/>
    </source>
</evidence>
<comment type="function">
    <text evidence="1">Catalyzes the reversible oxidation of malate to oxaloacetate.</text>
</comment>
<feature type="binding site" evidence="9">
    <location>
        <position position="85"/>
    </location>
    <ligand>
        <name>substrate</name>
    </ligand>
</feature>
<dbReference type="InterPro" id="IPR001557">
    <property type="entry name" value="L-lactate/malate_DH"/>
</dbReference>
<dbReference type="GO" id="GO:0006099">
    <property type="term" value="P:tricarboxylic acid cycle"/>
    <property type="evidence" value="ECO:0007669"/>
    <property type="project" value="UniProtKB-KW"/>
</dbReference>
<comment type="activity regulation">
    <text evidence="9">Allosterically activated by fructose 1,6-bisphosphate (FBP).</text>
</comment>